<evidence type="ECO:0000259" key="6">
    <source>
        <dbReference type="PROSITE" id="PS50865"/>
    </source>
</evidence>
<keyword evidence="2 4" id="KW-0863">Zinc-finger</keyword>
<reference evidence="7" key="1">
    <citation type="submission" date="2019-03" db="EMBL/GenBank/DDBJ databases">
        <title>Long read genome sequence of the mycoparasitic Pythium oligandrum ATCC 38472 isolated from sugarbeet rhizosphere.</title>
        <authorList>
            <person name="Gaulin E."/>
        </authorList>
    </citation>
    <scope>NUCLEOTIDE SEQUENCE</scope>
    <source>
        <strain evidence="7">ATCC 38472_TT</strain>
    </source>
</reference>
<sequence length="348" mass="38542">MTILSMTSSYRVAHDARKGRCALATKPLRAGTRLLRTTPFAAVSVSACNACFSSNSPLKRCGGCRLVRYCSRTCQQSDWTHGGHGKECAAWTLIPTDNKAPETVLLVTRLASALFLTPAGDQAANEQVLVMPHHFDDHTPEKRGEFLEMAQLVLLLLSRSKLNTNALSFEQLQDKYEAAIQLLFARLNCNAFTICEGASQASIGIGVFPEAALLNHSCDPNCVVSFVPKSEGKRPTVQLCIQVVQDVQEGDELTISYVELLESSKKRQLALPPSLRSSAWSVNGVRLRGFSQGFHSLREDYSIFSSLVFFTTTGIDVRKRTTIFAKLCKRYPVPMERITPWLLQLVRN</sequence>
<keyword evidence="3" id="KW-0862">Zinc</keyword>
<accession>A0A8K1CQS2</accession>
<evidence type="ECO:0000256" key="3">
    <source>
        <dbReference type="ARBA" id="ARBA00022833"/>
    </source>
</evidence>
<dbReference type="SMART" id="SM00317">
    <property type="entry name" value="SET"/>
    <property type="match status" value="1"/>
</dbReference>
<dbReference type="SUPFAM" id="SSF82199">
    <property type="entry name" value="SET domain"/>
    <property type="match status" value="1"/>
</dbReference>
<dbReference type="Pfam" id="PF00856">
    <property type="entry name" value="SET"/>
    <property type="match status" value="1"/>
</dbReference>
<dbReference type="PROSITE" id="PS01360">
    <property type="entry name" value="ZF_MYND_1"/>
    <property type="match status" value="1"/>
</dbReference>
<protein>
    <submittedName>
        <fullName evidence="7">Uncharacterized protein</fullName>
    </submittedName>
</protein>
<dbReference type="AlphaFoldDB" id="A0A8K1CQS2"/>
<dbReference type="PROSITE" id="PS50865">
    <property type="entry name" value="ZF_MYND_2"/>
    <property type="match status" value="1"/>
</dbReference>
<feature type="domain" description="MYND-type" evidence="6">
    <location>
        <begin position="48"/>
        <end position="88"/>
    </location>
</feature>
<dbReference type="Gene3D" id="6.10.140.2220">
    <property type="match status" value="1"/>
</dbReference>
<keyword evidence="8" id="KW-1185">Reference proteome</keyword>
<gene>
    <name evidence="7" type="ORF">Poli38472_007764</name>
</gene>
<evidence type="ECO:0000313" key="8">
    <source>
        <dbReference type="Proteomes" id="UP000794436"/>
    </source>
</evidence>
<evidence type="ECO:0000256" key="4">
    <source>
        <dbReference type="PROSITE-ProRule" id="PRU00134"/>
    </source>
</evidence>
<dbReference type="InterPro" id="IPR002893">
    <property type="entry name" value="Znf_MYND"/>
</dbReference>
<keyword evidence="1" id="KW-0479">Metal-binding</keyword>
<dbReference type="InterPro" id="IPR050869">
    <property type="entry name" value="H3K4_H4K5_MeTrfase"/>
</dbReference>
<dbReference type="Gene3D" id="1.10.220.160">
    <property type="match status" value="1"/>
</dbReference>
<evidence type="ECO:0000256" key="1">
    <source>
        <dbReference type="ARBA" id="ARBA00022723"/>
    </source>
</evidence>
<feature type="domain" description="SET" evidence="5">
    <location>
        <begin position="8"/>
        <end position="258"/>
    </location>
</feature>
<dbReference type="GO" id="GO:0005634">
    <property type="term" value="C:nucleus"/>
    <property type="evidence" value="ECO:0007669"/>
    <property type="project" value="TreeGrafter"/>
</dbReference>
<evidence type="ECO:0000256" key="2">
    <source>
        <dbReference type="ARBA" id="ARBA00022771"/>
    </source>
</evidence>
<dbReference type="PANTHER" id="PTHR12197">
    <property type="entry name" value="HISTONE-LYSINE N-METHYLTRANSFERASE SMYD"/>
    <property type="match status" value="1"/>
</dbReference>
<dbReference type="PANTHER" id="PTHR12197:SF251">
    <property type="entry name" value="EG:BACR7C10.4 PROTEIN"/>
    <property type="match status" value="1"/>
</dbReference>
<evidence type="ECO:0000313" key="7">
    <source>
        <dbReference type="EMBL" id="TMW68092.1"/>
    </source>
</evidence>
<dbReference type="OrthoDB" id="194692at2759"/>
<organism evidence="7 8">
    <name type="scientific">Pythium oligandrum</name>
    <name type="common">Mycoparasitic fungus</name>
    <dbReference type="NCBI Taxonomy" id="41045"/>
    <lineage>
        <taxon>Eukaryota</taxon>
        <taxon>Sar</taxon>
        <taxon>Stramenopiles</taxon>
        <taxon>Oomycota</taxon>
        <taxon>Peronosporomycetes</taxon>
        <taxon>Pythiales</taxon>
        <taxon>Pythiaceae</taxon>
        <taxon>Pythium</taxon>
    </lineage>
</organism>
<dbReference type="PROSITE" id="PS50280">
    <property type="entry name" value="SET"/>
    <property type="match status" value="1"/>
</dbReference>
<proteinExistence type="predicted"/>
<evidence type="ECO:0000259" key="5">
    <source>
        <dbReference type="PROSITE" id="PS50280"/>
    </source>
</evidence>
<comment type="caution">
    <text evidence="7">The sequence shown here is derived from an EMBL/GenBank/DDBJ whole genome shotgun (WGS) entry which is preliminary data.</text>
</comment>
<dbReference type="Pfam" id="PF01753">
    <property type="entry name" value="zf-MYND"/>
    <property type="match status" value="1"/>
</dbReference>
<dbReference type="GO" id="GO:0008270">
    <property type="term" value="F:zinc ion binding"/>
    <property type="evidence" value="ECO:0007669"/>
    <property type="project" value="UniProtKB-KW"/>
</dbReference>
<dbReference type="InterPro" id="IPR046341">
    <property type="entry name" value="SET_dom_sf"/>
</dbReference>
<dbReference type="Proteomes" id="UP000794436">
    <property type="component" value="Unassembled WGS sequence"/>
</dbReference>
<name>A0A8K1CQS2_PYTOL</name>
<dbReference type="Gene3D" id="2.170.270.10">
    <property type="entry name" value="SET domain"/>
    <property type="match status" value="1"/>
</dbReference>
<dbReference type="InterPro" id="IPR001214">
    <property type="entry name" value="SET_dom"/>
</dbReference>
<dbReference type="EMBL" id="SPLM01000003">
    <property type="protein sequence ID" value="TMW68092.1"/>
    <property type="molecule type" value="Genomic_DNA"/>
</dbReference>